<feature type="transmembrane region" description="Helical" evidence="6">
    <location>
        <begin position="37"/>
        <end position="58"/>
    </location>
</feature>
<feature type="transmembrane region" description="Helical" evidence="6">
    <location>
        <begin position="101"/>
        <end position="123"/>
    </location>
</feature>
<feature type="transmembrane region" description="Helical" evidence="6">
    <location>
        <begin position="294"/>
        <end position="316"/>
    </location>
</feature>
<comment type="similarity">
    <text evidence="2">Belongs to the TerC family.</text>
</comment>
<dbReference type="InterPro" id="IPR005496">
    <property type="entry name" value="Integral_membrane_TerC"/>
</dbReference>
<evidence type="ECO:0000256" key="1">
    <source>
        <dbReference type="ARBA" id="ARBA00004141"/>
    </source>
</evidence>
<evidence type="ECO:0000256" key="3">
    <source>
        <dbReference type="ARBA" id="ARBA00022692"/>
    </source>
</evidence>
<evidence type="ECO:0000313" key="7">
    <source>
        <dbReference type="EMBL" id="MCM4081321.1"/>
    </source>
</evidence>
<feature type="transmembrane region" description="Helical" evidence="6">
    <location>
        <begin position="251"/>
        <end position="274"/>
    </location>
</feature>
<gene>
    <name evidence="7" type="ORF">LXN57_27480</name>
</gene>
<dbReference type="PANTHER" id="PTHR30238">
    <property type="entry name" value="MEMBRANE BOUND PREDICTED REDOX MODULATOR"/>
    <property type="match status" value="1"/>
</dbReference>
<dbReference type="Proteomes" id="UP001523216">
    <property type="component" value="Unassembled WGS sequence"/>
</dbReference>
<feature type="transmembrane region" description="Helical" evidence="6">
    <location>
        <begin position="70"/>
        <end position="89"/>
    </location>
</feature>
<evidence type="ECO:0000256" key="4">
    <source>
        <dbReference type="ARBA" id="ARBA00022989"/>
    </source>
</evidence>
<feature type="transmembrane region" description="Helical" evidence="6">
    <location>
        <begin position="6"/>
        <end position="25"/>
    </location>
</feature>
<evidence type="ECO:0000256" key="2">
    <source>
        <dbReference type="ARBA" id="ARBA00007511"/>
    </source>
</evidence>
<proteinExistence type="inferred from homology"/>
<accession>A0ABT0Y5M5</accession>
<dbReference type="EMBL" id="JAMQOL010000039">
    <property type="protein sequence ID" value="MCM4081321.1"/>
    <property type="molecule type" value="Genomic_DNA"/>
</dbReference>
<reference evidence="7 8" key="1">
    <citation type="submission" date="2022-06" db="EMBL/GenBank/DDBJ databases">
        <title>Actinoplanes abujensis sp. nov., isolated from Nigerian arid soil.</title>
        <authorList>
            <person name="Ding P."/>
        </authorList>
    </citation>
    <scope>NUCLEOTIDE SEQUENCE [LARGE SCALE GENOMIC DNA]</scope>
    <source>
        <strain evidence="8">TRM88002</strain>
    </source>
</reference>
<dbReference type="NCBIfam" id="TIGR03718">
    <property type="entry name" value="R_switched_Alx"/>
    <property type="match status" value="1"/>
</dbReference>
<protein>
    <submittedName>
        <fullName evidence="7">TerC family protein</fullName>
    </submittedName>
</protein>
<feature type="transmembrane region" description="Helical" evidence="6">
    <location>
        <begin position="190"/>
        <end position="217"/>
    </location>
</feature>
<evidence type="ECO:0000256" key="5">
    <source>
        <dbReference type="ARBA" id="ARBA00023136"/>
    </source>
</evidence>
<organism evidence="7 8">
    <name type="scientific">Paractinoplanes hotanensis</name>
    <dbReference type="NCBI Taxonomy" id="2906497"/>
    <lineage>
        <taxon>Bacteria</taxon>
        <taxon>Bacillati</taxon>
        <taxon>Actinomycetota</taxon>
        <taxon>Actinomycetes</taxon>
        <taxon>Micromonosporales</taxon>
        <taxon>Micromonosporaceae</taxon>
        <taxon>Paractinoplanes</taxon>
    </lineage>
</organism>
<dbReference type="RefSeq" id="WP_251801120.1">
    <property type="nucleotide sequence ID" value="NZ_JAMQOL010000039.1"/>
</dbReference>
<dbReference type="PANTHER" id="PTHR30238:SF0">
    <property type="entry name" value="THYLAKOID MEMBRANE PROTEIN TERC, CHLOROPLASTIC"/>
    <property type="match status" value="1"/>
</dbReference>
<dbReference type="InterPro" id="IPR022369">
    <property type="entry name" value="Integral_membrane_TerC_rswitch"/>
</dbReference>
<feature type="transmembrane region" description="Helical" evidence="6">
    <location>
        <begin position="223"/>
        <end position="244"/>
    </location>
</feature>
<comment type="subcellular location">
    <subcellularLocation>
        <location evidence="1">Membrane</location>
        <topology evidence="1">Multi-pass membrane protein</topology>
    </subcellularLocation>
</comment>
<evidence type="ECO:0000313" key="8">
    <source>
        <dbReference type="Proteomes" id="UP001523216"/>
    </source>
</evidence>
<sequence length="331" mass="36264">MSAWVWIVTLVAVLAVLAVDLLIVGRRPHEPSMKESGGWVAFYVALALAFGAGIWIFAGGQPAAEFYTGWLTEYSLSVDNLFIFMIIMARFAVPRQLQQKVLLIGIVLALLMRGAFIAAGAALISQFSWVFYIFGAFLVYTAISLLKEGENDEDDFKENVLIRWAKRALPVSSTFGDGRMMTVTETGNRLFTPMLIVMIAIGTTDLLFALDSIPAIFGITKEPYLVFTANVFALMGLRQLFFLLGGLLERLVYLNYGLSAVLAFIGVKLFLEALHTNTIPFINGGHGVHWAPEIPIWLSLLIIIGTLGIATAASLIKSSRDAKKELAGVNH</sequence>
<dbReference type="Pfam" id="PF03741">
    <property type="entry name" value="TerC"/>
    <property type="match status" value="1"/>
</dbReference>
<keyword evidence="8" id="KW-1185">Reference proteome</keyword>
<keyword evidence="4 6" id="KW-1133">Transmembrane helix</keyword>
<evidence type="ECO:0000256" key="6">
    <source>
        <dbReference type="SAM" id="Phobius"/>
    </source>
</evidence>
<keyword evidence="3 6" id="KW-0812">Transmembrane</keyword>
<feature type="transmembrane region" description="Helical" evidence="6">
    <location>
        <begin position="129"/>
        <end position="146"/>
    </location>
</feature>
<comment type="caution">
    <text evidence="7">The sequence shown here is derived from an EMBL/GenBank/DDBJ whole genome shotgun (WGS) entry which is preliminary data.</text>
</comment>
<keyword evidence="5 6" id="KW-0472">Membrane</keyword>
<name>A0ABT0Y5M5_9ACTN</name>